<name>A0A0N5BUS8_STREA</name>
<reference evidence="2" key="1">
    <citation type="submission" date="2017-02" db="UniProtKB">
        <authorList>
            <consortium name="WormBaseParasite"/>
        </authorList>
    </citation>
    <scope>IDENTIFICATION</scope>
</reference>
<accession>A0A0N5BUS8</accession>
<proteinExistence type="predicted"/>
<dbReference type="AlphaFoldDB" id="A0A0N5BUS8"/>
<protein>
    <submittedName>
        <fullName evidence="2">C2H2-type domain-containing protein</fullName>
    </submittedName>
</protein>
<evidence type="ECO:0000313" key="1">
    <source>
        <dbReference type="Proteomes" id="UP000046392"/>
    </source>
</evidence>
<keyword evidence="1" id="KW-1185">Reference proteome</keyword>
<sequence length="149" mass="17606">MPSLRDEAKYYCPYCKETNYIEDQEFDVIQLKTHLEAFHGYSSKTSEKSYCQECLRTRALGDLRVNPKRIAPFWMIRHIQNKGCYKVPGRDNQQVNIQQEEQEEMLDTSVENTDMEVISQSILEENEEAEDNIFDDLIDLENIHNDPHK</sequence>
<evidence type="ECO:0000313" key="2">
    <source>
        <dbReference type="WBParaSite" id="SPAL_0000959700.1"/>
    </source>
</evidence>
<organism evidence="1 2">
    <name type="scientific">Strongyloides papillosus</name>
    <name type="common">Intestinal threadworm</name>
    <dbReference type="NCBI Taxonomy" id="174720"/>
    <lineage>
        <taxon>Eukaryota</taxon>
        <taxon>Metazoa</taxon>
        <taxon>Ecdysozoa</taxon>
        <taxon>Nematoda</taxon>
        <taxon>Chromadorea</taxon>
        <taxon>Rhabditida</taxon>
        <taxon>Tylenchina</taxon>
        <taxon>Panagrolaimomorpha</taxon>
        <taxon>Strongyloidoidea</taxon>
        <taxon>Strongyloididae</taxon>
        <taxon>Strongyloides</taxon>
    </lineage>
</organism>
<dbReference type="WBParaSite" id="SPAL_0000959700.1">
    <property type="protein sequence ID" value="SPAL_0000959700.1"/>
    <property type="gene ID" value="SPAL_0000959700"/>
</dbReference>
<dbReference type="Proteomes" id="UP000046392">
    <property type="component" value="Unplaced"/>
</dbReference>